<sequence length="113" mass="12514">MLLIPLLLMRNCCPSPLLPNCQCPRLSFPSPPGSDVAHFENHCSISSKRIYRLLAAAIVPSVRNTMSPGSVKTHCKSCHAKKRIMLYGQQRAEADKKELTNSSTLFGTRRCSV</sequence>
<dbReference type="Proteomes" id="UP000030764">
    <property type="component" value="Unassembled WGS sequence"/>
</dbReference>
<name>A0A085MBD1_9BILA</name>
<organism evidence="1 2">
    <name type="scientific">Trichuris suis</name>
    <name type="common">pig whipworm</name>
    <dbReference type="NCBI Taxonomy" id="68888"/>
    <lineage>
        <taxon>Eukaryota</taxon>
        <taxon>Metazoa</taxon>
        <taxon>Ecdysozoa</taxon>
        <taxon>Nematoda</taxon>
        <taxon>Enoplea</taxon>
        <taxon>Dorylaimia</taxon>
        <taxon>Trichinellida</taxon>
        <taxon>Trichuridae</taxon>
        <taxon>Trichuris</taxon>
    </lineage>
</organism>
<evidence type="ECO:0000313" key="1">
    <source>
        <dbReference type="EMBL" id="KFD54527.1"/>
    </source>
</evidence>
<accession>A0A085MBD1</accession>
<keyword evidence="2" id="KW-1185">Reference proteome</keyword>
<evidence type="ECO:0000313" key="2">
    <source>
        <dbReference type="Proteomes" id="UP000030764"/>
    </source>
</evidence>
<dbReference type="EMBL" id="KL363207">
    <property type="protein sequence ID" value="KFD54527.1"/>
    <property type="molecule type" value="Genomic_DNA"/>
</dbReference>
<gene>
    <name evidence="1" type="ORF">M513_04674</name>
</gene>
<dbReference type="AlphaFoldDB" id="A0A085MBD1"/>
<reference evidence="1 2" key="1">
    <citation type="journal article" date="2014" name="Nat. Genet.">
        <title>Genome and transcriptome of the porcine whipworm Trichuris suis.</title>
        <authorList>
            <person name="Jex A.R."/>
            <person name="Nejsum P."/>
            <person name="Schwarz E.M."/>
            <person name="Hu L."/>
            <person name="Young N.D."/>
            <person name="Hall R.S."/>
            <person name="Korhonen P.K."/>
            <person name="Liao S."/>
            <person name="Thamsborg S."/>
            <person name="Xia J."/>
            <person name="Xu P."/>
            <person name="Wang S."/>
            <person name="Scheerlinck J.P."/>
            <person name="Hofmann A."/>
            <person name="Sternberg P.W."/>
            <person name="Wang J."/>
            <person name="Gasser R.B."/>
        </authorList>
    </citation>
    <scope>NUCLEOTIDE SEQUENCE [LARGE SCALE GENOMIC DNA]</scope>
    <source>
        <strain evidence="1">DCEP-RM93M</strain>
    </source>
</reference>
<proteinExistence type="predicted"/>
<protein>
    <submittedName>
        <fullName evidence="1">Uncharacterized protein</fullName>
    </submittedName>
</protein>